<comment type="caution">
    <text evidence="1">The sequence shown here is derived from an EMBL/GenBank/DDBJ whole genome shotgun (WGS) entry which is preliminary data.</text>
</comment>
<sequence>MSVYEVIKQLPEPEAVRARSKAMAMLDAVLSPEWEWRYYSYDAQWSPSEALASMRDGSGNDYAIVFSEAGVYAQACNHESPITAYRVSPPVPWPGLFDSLPDVFRPFTQEPAFLDHNGVPRATVCLWRERTDSAWRCGDIHVPDEDEDDADGAEWLFGLLLDGTAEAYLEFVEEVYETALALEAVQHVYDLKPLTQDVVSALNPEVRLEDLAEDIAQIGYPE</sequence>
<evidence type="ECO:0008006" key="3">
    <source>
        <dbReference type="Google" id="ProtNLM"/>
    </source>
</evidence>
<dbReference type="Proteomes" id="UP001216579">
    <property type="component" value="Unassembled WGS sequence"/>
</dbReference>
<gene>
    <name evidence="1" type="ORF">P3G67_20375</name>
</gene>
<dbReference type="RefSeq" id="WP_276094725.1">
    <property type="nucleotide sequence ID" value="NZ_JARJBC010000013.1"/>
</dbReference>
<proteinExistence type="predicted"/>
<name>A0ABT5ZNY3_9ACTN</name>
<organism evidence="1 2">
    <name type="scientific">Streptomyces silvisoli</name>
    <dbReference type="NCBI Taxonomy" id="3034235"/>
    <lineage>
        <taxon>Bacteria</taxon>
        <taxon>Bacillati</taxon>
        <taxon>Actinomycetota</taxon>
        <taxon>Actinomycetes</taxon>
        <taxon>Kitasatosporales</taxon>
        <taxon>Streptomycetaceae</taxon>
        <taxon>Streptomyces</taxon>
    </lineage>
</organism>
<evidence type="ECO:0000313" key="2">
    <source>
        <dbReference type="Proteomes" id="UP001216579"/>
    </source>
</evidence>
<accession>A0ABT5ZNY3</accession>
<evidence type="ECO:0000313" key="1">
    <source>
        <dbReference type="EMBL" id="MDF3291544.1"/>
    </source>
</evidence>
<keyword evidence="2" id="KW-1185">Reference proteome</keyword>
<reference evidence="1 2" key="1">
    <citation type="submission" date="2023-03" db="EMBL/GenBank/DDBJ databases">
        <title>Draft genome sequence of Streptomyces sp. RB6PN23 isolated from peat swamp forest in Thailand.</title>
        <authorList>
            <person name="Klaysubun C."/>
            <person name="Duangmal K."/>
        </authorList>
    </citation>
    <scope>NUCLEOTIDE SEQUENCE [LARGE SCALE GENOMIC DNA]</scope>
    <source>
        <strain evidence="1 2">RB6PN23</strain>
    </source>
</reference>
<protein>
    <recommendedName>
        <fullName evidence="3">SMI1/KNR4 family protein</fullName>
    </recommendedName>
</protein>
<dbReference type="EMBL" id="JARJBC010000013">
    <property type="protein sequence ID" value="MDF3291544.1"/>
    <property type="molecule type" value="Genomic_DNA"/>
</dbReference>